<organism evidence="3 4">
    <name type="scientific">Lysinimonas soli</name>
    <dbReference type="NCBI Taxonomy" id="1074233"/>
    <lineage>
        <taxon>Bacteria</taxon>
        <taxon>Bacillati</taxon>
        <taxon>Actinomycetota</taxon>
        <taxon>Actinomycetes</taxon>
        <taxon>Micrococcales</taxon>
        <taxon>Microbacteriaceae</taxon>
        <taxon>Lysinimonas</taxon>
    </lineage>
</organism>
<evidence type="ECO:0000259" key="2">
    <source>
        <dbReference type="Pfam" id="PF09968"/>
    </source>
</evidence>
<dbReference type="InterPro" id="IPR012347">
    <property type="entry name" value="Ferritin-like"/>
</dbReference>
<dbReference type="InterPro" id="IPR019243">
    <property type="entry name" value="DUF2202"/>
</dbReference>
<feature type="domain" description="DUF2202" evidence="2">
    <location>
        <begin position="59"/>
        <end position="190"/>
    </location>
</feature>
<gene>
    <name evidence="3" type="ORF">ACFPJ4_13845</name>
</gene>
<name>A0ABW0NS06_9MICO</name>
<accession>A0ABW0NS06</accession>
<protein>
    <submittedName>
        <fullName evidence="3">DUF2202 domain-containing protein</fullName>
    </submittedName>
</protein>
<dbReference type="RefSeq" id="WP_386741039.1">
    <property type="nucleotide sequence ID" value="NZ_JBHSMG010000004.1"/>
</dbReference>
<evidence type="ECO:0000313" key="3">
    <source>
        <dbReference type="EMBL" id="MFC5503326.1"/>
    </source>
</evidence>
<reference evidence="4" key="1">
    <citation type="journal article" date="2019" name="Int. J. Syst. Evol. Microbiol.">
        <title>The Global Catalogue of Microorganisms (GCM) 10K type strain sequencing project: providing services to taxonomists for standard genome sequencing and annotation.</title>
        <authorList>
            <consortium name="The Broad Institute Genomics Platform"/>
            <consortium name="The Broad Institute Genome Sequencing Center for Infectious Disease"/>
            <person name="Wu L."/>
            <person name="Ma J."/>
        </authorList>
    </citation>
    <scope>NUCLEOTIDE SEQUENCE [LARGE SCALE GENOMIC DNA]</scope>
    <source>
        <strain evidence="4">CGMCC 4.6997</strain>
    </source>
</reference>
<dbReference type="SUPFAM" id="SSF47240">
    <property type="entry name" value="Ferritin-like"/>
    <property type="match status" value="1"/>
</dbReference>
<sequence length="192" mass="20505">MKTRGLVITVVAAGLVVAGAGVTAIVLSNPGSEASRSQATASSAPEPSSDVTTRDTGASLLYMIEEEKLAHDVYLALAQTWGANIFRNISRSETTHQDLLVPLLESRTIVDPRAAEAGAFTDPELQTLYTELVAQGRSSYDEAIQVGLIIEKKDIADLGHALDREDEADVIAAYQRLLAGSQNHLTAFERLA</sequence>
<evidence type="ECO:0000313" key="4">
    <source>
        <dbReference type="Proteomes" id="UP001596039"/>
    </source>
</evidence>
<keyword evidence="4" id="KW-1185">Reference proteome</keyword>
<dbReference type="Gene3D" id="1.20.1260.10">
    <property type="match status" value="1"/>
</dbReference>
<dbReference type="Proteomes" id="UP001596039">
    <property type="component" value="Unassembled WGS sequence"/>
</dbReference>
<comment type="caution">
    <text evidence="3">The sequence shown here is derived from an EMBL/GenBank/DDBJ whole genome shotgun (WGS) entry which is preliminary data.</text>
</comment>
<evidence type="ECO:0000256" key="1">
    <source>
        <dbReference type="SAM" id="MobiDB-lite"/>
    </source>
</evidence>
<dbReference type="Pfam" id="PF09968">
    <property type="entry name" value="DUF2202"/>
    <property type="match status" value="1"/>
</dbReference>
<dbReference type="CDD" id="cd01048">
    <property type="entry name" value="Ferritin_like_AB2"/>
    <property type="match status" value="1"/>
</dbReference>
<proteinExistence type="predicted"/>
<dbReference type="InterPro" id="IPR009078">
    <property type="entry name" value="Ferritin-like_SF"/>
</dbReference>
<dbReference type="EMBL" id="JBHSMG010000004">
    <property type="protein sequence ID" value="MFC5503326.1"/>
    <property type="molecule type" value="Genomic_DNA"/>
</dbReference>
<feature type="region of interest" description="Disordered" evidence="1">
    <location>
        <begin position="33"/>
        <end position="53"/>
    </location>
</feature>